<evidence type="ECO:0000256" key="1">
    <source>
        <dbReference type="SAM" id="MobiDB-lite"/>
    </source>
</evidence>
<evidence type="ECO:0008006" key="4">
    <source>
        <dbReference type="Google" id="ProtNLM"/>
    </source>
</evidence>
<gene>
    <name evidence="2" type="ORF">GMORB2_7293</name>
</gene>
<dbReference type="RefSeq" id="XP_035320953.1">
    <property type="nucleotide sequence ID" value="XM_035469258.1"/>
</dbReference>
<proteinExistence type="predicted"/>
<accession>A0A9P4YSH5</accession>
<dbReference type="OrthoDB" id="4708870at2759"/>
<keyword evidence="3" id="KW-1185">Reference proteome</keyword>
<dbReference type="EMBL" id="JAANYQ010000009">
    <property type="protein sequence ID" value="KAF4122301.1"/>
    <property type="molecule type" value="Genomic_DNA"/>
</dbReference>
<dbReference type="GeneID" id="55973516"/>
<name>A0A9P4YSH5_9HYPO</name>
<protein>
    <recommendedName>
        <fullName evidence="4">Nucleotidyltransferase</fullName>
    </recommendedName>
</protein>
<dbReference type="AlphaFoldDB" id="A0A9P4YSH5"/>
<organism evidence="2 3">
    <name type="scientific">Geosmithia morbida</name>
    <dbReference type="NCBI Taxonomy" id="1094350"/>
    <lineage>
        <taxon>Eukaryota</taxon>
        <taxon>Fungi</taxon>
        <taxon>Dikarya</taxon>
        <taxon>Ascomycota</taxon>
        <taxon>Pezizomycotina</taxon>
        <taxon>Sordariomycetes</taxon>
        <taxon>Hypocreomycetidae</taxon>
        <taxon>Hypocreales</taxon>
        <taxon>Bionectriaceae</taxon>
        <taxon>Geosmithia</taxon>
    </lineage>
</organism>
<feature type="region of interest" description="Disordered" evidence="1">
    <location>
        <begin position="248"/>
        <end position="271"/>
    </location>
</feature>
<comment type="caution">
    <text evidence="2">The sequence shown here is derived from an EMBL/GenBank/DDBJ whole genome shotgun (WGS) entry which is preliminary data.</text>
</comment>
<evidence type="ECO:0000313" key="3">
    <source>
        <dbReference type="Proteomes" id="UP000749293"/>
    </source>
</evidence>
<sequence>MGGKAFTAGPDPLYTPRMPEPVYAEQKSRCHDILRGYFDVVDSPIDGPDKEDFGDIDVLVCGPKNTKESRQELFEAVSKSLGAVKVIIVAGQIQLAVPWPSHRKDEDSAWFIQIDVQVCADRESMKWMLFKHSHGDIWSMIGSMIRPYGLTVDDHTLSVRIPEIEEGSRKLSKVPLTSEPDEVLEFLNLSPLEYWKGPFKSFDAMAEYVTSCPMFWVSPDSESGSTLDVGTDGIESTGGGTGEIEKAGGAGEAVAGPWSPGNAHLKSNEHRRMNQRPSFRRWVDEFRPQCRRSGRFIQERTTREKVTDEALATFGAADRYYDKLHSFRLQEQKDLIWNGIIKKAIPAPEDKSDHYALQRRGIAIKALRRIIADDSLDYGISRPADVVDENGLFVIYKVKEFIEKIKEDVLEAAEERHRKSYMEKAKKEAPQEE</sequence>
<evidence type="ECO:0000313" key="2">
    <source>
        <dbReference type="EMBL" id="KAF4122301.1"/>
    </source>
</evidence>
<dbReference type="Proteomes" id="UP000749293">
    <property type="component" value="Unassembled WGS sequence"/>
</dbReference>
<reference evidence="2" key="1">
    <citation type="submission" date="2020-03" db="EMBL/GenBank/DDBJ databases">
        <title>Site-based positive gene gene selection in Geosmithia morbida across the United States reveals a broad range of putative effectors and factors for local host and environmental adapation.</title>
        <authorList>
            <person name="Onufrak A."/>
            <person name="Murdoch R.W."/>
            <person name="Gazis R."/>
            <person name="Huff M."/>
            <person name="Staton M."/>
            <person name="Klingeman W."/>
            <person name="Hadziabdic D."/>
        </authorList>
    </citation>
    <scope>NUCLEOTIDE SEQUENCE</scope>
    <source>
        <strain evidence="2">1262</strain>
    </source>
</reference>